<dbReference type="SUPFAM" id="SSF50370">
    <property type="entry name" value="Ricin B-like lectins"/>
    <property type="match status" value="1"/>
</dbReference>
<dbReference type="PANTHER" id="PTHR40469">
    <property type="entry name" value="SECRETED GLYCOSYL HYDROLASE"/>
    <property type="match status" value="1"/>
</dbReference>
<feature type="chain" id="PRO_5046596278" evidence="1">
    <location>
        <begin position="27"/>
        <end position="251"/>
    </location>
</feature>
<evidence type="ECO:0000313" key="3">
    <source>
        <dbReference type="EMBL" id="MFC5661909.1"/>
    </source>
</evidence>
<sequence>MRRTATLFATALLAGASALTAGAAEAAAPASSVPVGAQAADPAGCTVSSGMWQATGTCTSMDPRQTWKVGALCQGVDANGIPTWSGAVSDGWVTGNGSSNAWCADSTDTIVRPGIALGPTPPAGPVGQITGQANKCLDVRGGSSTNGTPIQMWDCLGNVNQSWQIVSDGTIRAVGKCLDVKGGRTANGTAVQIYDCNGTGSQQWRVRPDGAIVNPQSGRVLDVRNYDTANGAPVQIWDFLNTANQLWHVPA</sequence>
<dbReference type="PROSITE" id="PS50231">
    <property type="entry name" value="RICIN_B_LECTIN"/>
    <property type="match status" value="1"/>
</dbReference>
<dbReference type="CDD" id="cd23451">
    <property type="entry name" value="beta-trefoil_Ricin_laminarinase"/>
    <property type="match status" value="1"/>
</dbReference>
<protein>
    <submittedName>
        <fullName evidence="3">Ricin-type beta-trefoil lectin domain protein</fullName>
    </submittedName>
</protein>
<dbReference type="InterPro" id="IPR000772">
    <property type="entry name" value="Ricin_B_lectin"/>
</dbReference>
<dbReference type="EMBL" id="JBHSOF010000002">
    <property type="protein sequence ID" value="MFC5661909.1"/>
    <property type="molecule type" value="Genomic_DNA"/>
</dbReference>
<gene>
    <name evidence="3" type="ORF">ACFP3U_02810</name>
</gene>
<accession>A0ABW0WZ05</accession>
<evidence type="ECO:0000313" key="4">
    <source>
        <dbReference type="Proteomes" id="UP001595975"/>
    </source>
</evidence>
<keyword evidence="1" id="KW-0732">Signal</keyword>
<feature type="signal peptide" evidence="1">
    <location>
        <begin position="1"/>
        <end position="26"/>
    </location>
</feature>
<comment type="caution">
    <text evidence="3">The sequence shown here is derived from an EMBL/GenBank/DDBJ whole genome shotgun (WGS) entry which is preliminary data.</text>
</comment>
<name>A0ABW0WZ05_9ACTN</name>
<proteinExistence type="predicted"/>
<organism evidence="3 4">
    <name type="scientific">Kitasatospora misakiensis</name>
    <dbReference type="NCBI Taxonomy" id="67330"/>
    <lineage>
        <taxon>Bacteria</taxon>
        <taxon>Bacillati</taxon>
        <taxon>Actinomycetota</taxon>
        <taxon>Actinomycetes</taxon>
        <taxon>Kitasatosporales</taxon>
        <taxon>Streptomycetaceae</taxon>
        <taxon>Kitasatospora</taxon>
    </lineage>
</organism>
<feature type="domain" description="Ricin B lectin" evidence="2">
    <location>
        <begin position="124"/>
        <end position="250"/>
    </location>
</feature>
<dbReference type="InterPro" id="IPR035992">
    <property type="entry name" value="Ricin_B-like_lectins"/>
</dbReference>
<dbReference type="Gene3D" id="2.80.10.50">
    <property type="match status" value="2"/>
</dbReference>
<reference evidence="4" key="1">
    <citation type="journal article" date="2019" name="Int. J. Syst. Evol. Microbiol.">
        <title>The Global Catalogue of Microorganisms (GCM) 10K type strain sequencing project: providing services to taxonomists for standard genome sequencing and annotation.</title>
        <authorList>
            <consortium name="The Broad Institute Genomics Platform"/>
            <consortium name="The Broad Institute Genome Sequencing Center for Infectious Disease"/>
            <person name="Wu L."/>
            <person name="Ma J."/>
        </authorList>
    </citation>
    <scope>NUCLEOTIDE SEQUENCE [LARGE SCALE GENOMIC DNA]</scope>
    <source>
        <strain evidence="4">CGMCC 4.1437</strain>
    </source>
</reference>
<evidence type="ECO:0000256" key="1">
    <source>
        <dbReference type="SAM" id="SignalP"/>
    </source>
</evidence>
<evidence type="ECO:0000259" key="2">
    <source>
        <dbReference type="SMART" id="SM00458"/>
    </source>
</evidence>
<dbReference type="PANTHER" id="PTHR40469:SF2">
    <property type="entry name" value="GALACTOSE-BINDING DOMAIN-LIKE SUPERFAMILY PROTEIN"/>
    <property type="match status" value="1"/>
</dbReference>
<dbReference type="RefSeq" id="WP_380223498.1">
    <property type="nucleotide sequence ID" value="NZ_JBHSOF010000002.1"/>
</dbReference>
<dbReference type="Proteomes" id="UP001595975">
    <property type="component" value="Unassembled WGS sequence"/>
</dbReference>
<keyword evidence="4" id="KW-1185">Reference proteome</keyword>
<dbReference type="SMART" id="SM00458">
    <property type="entry name" value="RICIN"/>
    <property type="match status" value="1"/>
</dbReference>
<dbReference type="Pfam" id="PF00652">
    <property type="entry name" value="Ricin_B_lectin"/>
    <property type="match status" value="1"/>
</dbReference>